<dbReference type="AlphaFoldDB" id="A0A919V2C6"/>
<reference evidence="3" key="1">
    <citation type="submission" date="2021-01" db="EMBL/GenBank/DDBJ databases">
        <title>Whole genome shotgun sequence of Sphaerisporangium rufum NBRC 109079.</title>
        <authorList>
            <person name="Komaki H."/>
            <person name="Tamura T."/>
        </authorList>
    </citation>
    <scope>NUCLEOTIDE SEQUENCE</scope>
    <source>
        <strain evidence="3">NBRC 109079</strain>
    </source>
</reference>
<sequence length="63" mass="6410">MSARHHLRCRRGKGGRQPSMLPLRTRAAALAAIASLVLAAPAMAASPTAGSAGTVARDSRPSC</sequence>
<gene>
    <name evidence="3" type="ORF">Sru01_01470</name>
</gene>
<feature type="chain" id="PRO_5037893002" evidence="2">
    <location>
        <begin position="45"/>
        <end position="63"/>
    </location>
</feature>
<evidence type="ECO:0000313" key="3">
    <source>
        <dbReference type="EMBL" id="GII75165.1"/>
    </source>
</evidence>
<proteinExistence type="predicted"/>
<name>A0A919V2C6_9ACTN</name>
<protein>
    <submittedName>
        <fullName evidence="3">Uncharacterized protein</fullName>
    </submittedName>
</protein>
<evidence type="ECO:0000256" key="1">
    <source>
        <dbReference type="SAM" id="MobiDB-lite"/>
    </source>
</evidence>
<keyword evidence="2" id="KW-0732">Signal</keyword>
<feature type="compositionally biased region" description="Basic residues" evidence="1">
    <location>
        <begin position="1"/>
        <end position="14"/>
    </location>
</feature>
<feature type="region of interest" description="Disordered" evidence="1">
    <location>
        <begin position="1"/>
        <end position="21"/>
    </location>
</feature>
<organism evidence="3 4">
    <name type="scientific">Sphaerisporangium rufum</name>
    <dbReference type="NCBI Taxonomy" id="1381558"/>
    <lineage>
        <taxon>Bacteria</taxon>
        <taxon>Bacillati</taxon>
        <taxon>Actinomycetota</taxon>
        <taxon>Actinomycetes</taxon>
        <taxon>Streptosporangiales</taxon>
        <taxon>Streptosporangiaceae</taxon>
        <taxon>Sphaerisporangium</taxon>
    </lineage>
</organism>
<evidence type="ECO:0000256" key="2">
    <source>
        <dbReference type="SAM" id="SignalP"/>
    </source>
</evidence>
<keyword evidence="4" id="KW-1185">Reference proteome</keyword>
<comment type="caution">
    <text evidence="3">The sequence shown here is derived from an EMBL/GenBank/DDBJ whole genome shotgun (WGS) entry which is preliminary data.</text>
</comment>
<feature type="signal peptide" evidence="2">
    <location>
        <begin position="1"/>
        <end position="44"/>
    </location>
</feature>
<dbReference type="EMBL" id="BOOU01000002">
    <property type="protein sequence ID" value="GII75165.1"/>
    <property type="molecule type" value="Genomic_DNA"/>
</dbReference>
<dbReference type="Proteomes" id="UP000655287">
    <property type="component" value="Unassembled WGS sequence"/>
</dbReference>
<accession>A0A919V2C6</accession>
<evidence type="ECO:0000313" key="4">
    <source>
        <dbReference type="Proteomes" id="UP000655287"/>
    </source>
</evidence>